<protein>
    <submittedName>
        <fullName evidence="2">Uncharacterized protein</fullName>
    </submittedName>
</protein>
<gene>
    <name evidence="2" type="ORF">F2Q68_00027127</name>
    <name evidence="3" type="ORF">F2Q70_00027567</name>
</gene>
<evidence type="ECO:0000313" key="2">
    <source>
        <dbReference type="EMBL" id="KAF2568151.1"/>
    </source>
</evidence>
<organism evidence="2 4">
    <name type="scientific">Brassica cretica</name>
    <name type="common">Mustard</name>
    <dbReference type="NCBI Taxonomy" id="69181"/>
    <lineage>
        <taxon>Eukaryota</taxon>
        <taxon>Viridiplantae</taxon>
        <taxon>Streptophyta</taxon>
        <taxon>Embryophyta</taxon>
        <taxon>Tracheophyta</taxon>
        <taxon>Spermatophyta</taxon>
        <taxon>Magnoliopsida</taxon>
        <taxon>eudicotyledons</taxon>
        <taxon>Gunneridae</taxon>
        <taxon>Pentapetalae</taxon>
        <taxon>rosids</taxon>
        <taxon>malvids</taxon>
        <taxon>Brassicales</taxon>
        <taxon>Brassicaceae</taxon>
        <taxon>Brassiceae</taxon>
        <taxon>Brassica</taxon>
    </lineage>
</organism>
<feature type="region of interest" description="Disordered" evidence="1">
    <location>
        <begin position="130"/>
        <end position="184"/>
    </location>
</feature>
<dbReference type="AlphaFoldDB" id="A0A8S9IE58"/>
<dbReference type="EMBL" id="QGKY02000094">
    <property type="protein sequence ID" value="KAF2602887.1"/>
    <property type="molecule type" value="Genomic_DNA"/>
</dbReference>
<dbReference type="Proteomes" id="UP000712281">
    <property type="component" value="Unassembled WGS sequence"/>
</dbReference>
<evidence type="ECO:0000256" key="1">
    <source>
        <dbReference type="SAM" id="MobiDB-lite"/>
    </source>
</evidence>
<dbReference type="EMBL" id="QGKW02001911">
    <property type="protein sequence ID" value="KAF2568151.1"/>
    <property type="molecule type" value="Genomic_DNA"/>
</dbReference>
<comment type="caution">
    <text evidence="2">The sequence shown here is derived from an EMBL/GenBank/DDBJ whole genome shotgun (WGS) entry which is preliminary data.</text>
</comment>
<name>A0A8S9IE58_BRACR</name>
<feature type="compositionally biased region" description="Polar residues" evidence="1">
    <location>
        <begin position="145"/>
        <end position="156"/>
    </location>
</feature>
<sequence length="274" mass="29656">MAPSFSYPLPTIKAERLEELYTVHGIDTANPETFLMSPRPRRQIIQSAPLPRLWAEDIVHLGKTSMSPDLRGLIGVIRGGRSDWSSFDQPRIRAAFQLPNGLGIAPAFTGALECESASTSKVARGLPSISIADSDDEDAPGEQKSPASLSPGSQDGSVVASRKRRRLSKVVTPKSSRSGRKSKGWKLVLEGDGPLCMGRGDLISLAQRTRSAECRPPSLVSPSEAYAKVVAASPKVVEAFNEFIVTMEDCIRALRSESEVEKGKAEVQRLSEEL</sequence>
<evidence type="ECO:0000313" key="4">
    <source>
        <dbReference type="Proteomes" id="UP000712281"/>
    </source>
</evidence>
<evidence type="ECO:0000313" key="3">
    <source>
        <dbReference type="EMBL" id="KAF2602887.1"/>
    </source>
</evidence>
<reference evidence="2" key="1">
    <citation type="submission" date="2019-12" db="EMBL/GenBank/DDBJ databases">
        <title>Genome sequencing and annotation of Brassica cretica.</title>
        <authorList>
            <person name="Studholme D.J."/>
            <person name="Sarris P.F."/>
        </authorList>
    </citation>
    <scope>NUCLEOTIDE SEQUENCE</scope>
    <source>
        <strain evidence="2">PFS-001/15</strain>
        <strain evidence="3">PFS-102/07</strain>
        <tissue evidence="2">Leaf</tissue>
    </source>
</reference>
<proteinExistence type="predicted"/>
<accession>A0A8S9IE58</accession>